<reference evidence="1 2" key="1">
    <citation type="journal article" date="2023" name="Arcadia Sci">
        <title>De novo assembly of a long-read Amblyomma americanum tick genome.</title>
        <authorList>
            <person name="Chou S."/>
            <person name="Poskanzer K.E."/>
            <person name="Rollins M."/>
            <person name="Thuy-Boun P.S."/>
        </authorList>
    </citation>
    <scope>NUCLEOTIDE SEQUENCE [LARGE SCALE GENOMIC DNA]</scope>
    <source>
        <strain evidence="1">F_SG_1</strain>
        <tissue evidence="1">Salivary glands</tissue>
    </source>
</reference>
<organism evidence="1 2">
    <name type="scientific">Amblyomma americanum</name>
    <name type="common">Lone star tick</name>
    <dbReference type="NCBI Taxonomy" id="6943"/>
    <lineage>
        <taxon>Eukaryota</taxon>
        <taxon>Metazoa</taxon>
        <taxon>Ecdysozoa</taxon>
        <taxon>Arthropoda</taxon>
        <taxon>Chelicerata</taxon>
        <taxon>Arachnida</taxon>
        <taxon>Acari</taxon>
        <taxon>Parasitiformes</taxon>
        <taxon>Ixodida</taxon>
        <taxon>Ixodoidea</taxon>
        <taxon>Ixodidae</taxon>
        <taxon>Amblyomminae</taxon>
        <taxon>Amblyomma</taxon>
    </lineage>
</organism>
<proteinExistence type="predicted"/>
<gene>
    <name evidence="1" type="ORF">V5799_031515</name>
</gene>
<dbReference type="AlphaFoldDB" id="A0AAQ4EK05"/>
<evidence type="ECO:0000313" key="2">
    <source>
        <dbReference type="Proteomes" id="UP001321473"/>
    </source>
</evidence>
<protein>
    <submittedName>
        <fullName evidence="1">Uncharacterized protein</fullName>
    </submittedName>
</protein>
<name>A0AAQ4EK05_AMBAM</name>
<dbReference type="EMBL" id="JARKHS020014476">
    <property type="protein sequence ID" value="KAK8775139.1"/>
    <property type="molecule type" value="Genomic_DNA"/>
</dbReference>
<comment type="caution">
    <text evidence="1">The sequence shown here is derived from an EMBL/GenBank/DDBJ whole genome shotgun (WGS) entry which is preliminary data.</text>
</comment>
<accession>A0AAQ4EK05</accession>
<keyword evidence="2" id="KW-1185">Reference proteome</keyword>
<evidence type="ECO:0000313" key="1">
    <source>
        <dbReference type="EMBL" id="KAK8775139.1"/>
    </source>
</evidence>
<dbReference type="Proteomes" id="UP001321473">
    <property type="component" value="Unassembled WGS sequence"/>
</dbReference>
<sequence>MPHILMLAAGNAQSVSRPFINIRDKVISFVGHVLRSCEESLKDSFEDVIIILIHNLAFHAVDRIDFRLKTAQAVLMLMGDLSEERFKRVVQWFIRLTMVPMANRRVFELEMILALIWDERVAYKRSELLLAAMKRCNDKAATVKTNALSVLASVTNESPELWVPLLKVSNPVEPGGEGEREVEDDCLSQLMQVLKYRTEDCKVSQGPFREYHKYLQQAVLQLHRAEKVWLNQLNSLKTHVGGANDASVWLLLSKLSICCDLGQGNFAFNHWKQHWEEHPEGSSVLHASNETLNHVLIVLKKVSCHLSSNTLRELIVDME</sequence>